<protein>
    <recommendedName>
        <fullName evidence="8">RTA1-domain-containing protein</fullName>
    </recommendedName>
</protein>
<dbReference type="GO" id="GO:0016020">
    <property type="term" value="C:membrane"/>
    <property type="evidence" value="ECO:0007669"/>
    <property type="project" value="UniProtKB-SubCell"/>
</dbReference>
<reference evidence="6" key="2">
    <citation type="submission" date="2020-08" db="EMBL/GenBank/DDBJ databases">
        <title>Draft Genome Sequence of Cumin Blight Pathogen Alternaria burnsii.</title>
        <authorList>
            <person name="Feng Z."/>
        </authorList>
    </citation>
    <scope>NUCLEOTIDE SEQUENCE</scope>
    <source>
        <strain evidence="6">CBS107.38</strain>
    </source>
</reference>
<keyword evidence="2 5" id="KW-0812">Transmembrane</keyword>
<evidence type="ECO:0000256" key="3">
    <source>
        <dbReference type="ARBA" id="ARBA00022989"/>
    </source>
</evidence>
<organism evidence="6 7">
    <name type="scientific">Alternaria burnsii</name>
    <dbReference type="NCBI Taxonomy" id="1187904"/>
    <lineage>
        <taxon>Eukaryota</taxon>
        <taxon>Fungi</taxon>
        <taxon>Dikarya</taxon>
        <taxon>Ascomycota</taxon>
        <taxon>Pezizomycotina</taxon>
        <taxon>Dothideomycetes</taxon>
        <taxon>Pleosporomycetidae</taxon>
        <taxon>Pleosporales</taxon>
        <taxon>Pleosporineae</taxon>
        <taxon>Pleosporaceae</taxon>
        <taxon>Alternaria</taxon>
        <taxon>Alternaria sect. Alternaria</taxon>
    </lineage>
</organism>
<dbReference type="PANTHER" id="PTHR31465:SF1">
    <property type="entry name" value="PROTEIN RTA1-RELATED"/>
    <property type="match status" value="1"/>
</dbReference>
<keyword evidence="7" id="KW-1185">Reference proteome</keyword>
<sequence length="523" mass="57855">MEVFRDYVVAEAMKHTYLMDIVLAFTSLHSASKATEASSSHEHLAAALHYQNQSIAEFNETKSLVKLSEENLDPVCLMTALHAVTALVASLTPATPREQLEPIAGIMMRIREYMLCLNNMIIEHRVWADNSKLKRILDSPTVLRIEDDSGFSANKMRELTDAILANMDLDDSATPFFHSILEKLEKSYADNNGRSVISWLLPFTVFLTHSPKSQALSTTTMVDSVPSLYPYLPSEPAAIVSGVIFSVLLLIHWVKLFKTKTWFAVPLVIGAVFESLGYAARAYGHSHPSSKNAYIVQTMLVLLAPILFTATIYMFIGRLILASGHNKASIIRPTWLTKIFLGGDILCFLAQAAGASFLVKTDASQSTKNLSKYTILAGLVVQLIVFGFFLVVATIFHLRARKAERLEVGTVEMLNWQEYMVTLYIVSGLVTVRNIFRAAEYVTGDQGYLLTHEWPIYIFDALLMAAALASCTSWYVGDIVPEAFNGDEEDSGVTAIAMFALNIATAMGKNTPLIQTTASRKPE</sequence>
<evidence type="ECO:0000256" key="1">
    <source>
        <dbReference type="ARBA" id="ARBA00004141"/>
    </source>
</evidence>
<dbReference type="GeneID" id="62202229"/>
<dbReference type="AlphaFoldDB" id="A0A8H7EHA4"/>
<evidence type="ECO:0000256" key="5">
    <source>
        <dbReference type="SAM" id="Phobius"/>
    </source>
</evidence>
<accession>A0A8H7EHA4</accession>
<dbReference type="Pfam" id="PF04479">
    <property type="entry name" value="RTA1"/>
    <property type="match status" value="1"/>
</dbReference>
<evidence type="ECO:0000256" key="4">
    <source>
        <dbReference type="ARBA" id="ARBA00023136"/>
    </source>
</evidence>
<name>A0A8H7EHA4_9PLEO</name>
<dbReference type="Proteomes" id="UP000596902">
    <property type="component" value="Unassembled WGS sequence"/>
</dbReference>
<keyword evidence="4 5" id="KW-0472">Membrane</keyword>
<comment type="caution">
    <text evidence="6">The sequence shown here is derived from an EMBL/GenBank/DDBJ whole genome shotgun (WGS) entry which is preliminary data.</text>
</comment>
<feature type="transmembrane region" description="Helical" evidence="5">
    <location>
        <begin position="456"/>
        <end position="476"/>
    </location>
</feature>
<feature type="transmembrane region" description="Helical" evidence="5">
    <location>
        <begin position="373"/>
        <end position="398"/>
    </location>
</feature>
<dbReference type="EMBL" id="JAAABM010000004">
    <property type="protein sequence ID" value="KAF7678623.1"/>
    <property type="molecule type" value="Genomic_DNA"/>
</dbReference>
<evidence type="ECO:0008006" key="8">
    <source>
        <dbReference type="Google" id="ProtNLM"/>
    </source>
</evidence>
<feature type="transmembrane region" description="Helical" evidence="5">
    <location>
        <begin position="236"/>
        <end position="254"/>
    </location>
</feature>
<dbReference type="InterPro" id="IPR007568">
    <property type="entry name" value="RTA1"/>
</dbReference>
<evidence type="ECO:0000313" key="7">
    <source>
        <dbReference type="Proteomes" id="UP000596902"/>
    </source>
</evidence>
<gene>
    <name evidence="6" type="ORF">GT037_004004</name>
</gene>
<evidence type="ECO:0000256" key="2">
    <source>
        <dbReference type="ARBA" id="ARBA00022692"/>
    </source>
</evidence>
<dbReference type="PANTHER" id="PTHR31465">
    <property type="entry name" value="PROTEIN RTA1-RELATED"/>
    <property type="match status" value="1"/>
</dbReference>
<evidence type="ECO:0000313" key="6">
    <source>
        <dbReference type="EMBL" id="KAF7678623.1"/>
    </source>
</evidence>
<reference evidence="6" key="1">
    <citation type="submission" date="2020-01" db="EMBL/GenBank/DDBJ databases">
        <authorList>
            <person name="Feng Z.H.Z."/>
        </authorList>
    </citation>
    <scope>NUCLEOTIDE SEQUENCE</scope>
    <source>
        <strain evidence="6">CBS107.38</strain>
    </source>
</reference>
<keyword evidence="3 5" id="KW-1133">Transmembrane helix</keyword>
<proteinExistence type="predicted"/>
<comment type="subcellular location">
    <subcellularLocation>
        <location evidence="1">Membrane</location>
        <topology evidence="1">Multi-pass membrane protein</topology>
    </subcellularLocation>
</comment>
<feature type="transmembrane region" description="Helical" evidence="5">
    <location>
        <begin position="261"/>
        <end position="280"/>
    </location>
</feature>
<dbReference type="RefSeq" id="XP_038788758.1">
    <property type="nucleotide sequence ID" value="XM_038929051.1"/>
</dbReference>
<feature type="transmembrane region" description="Helical" evidence="5">
    <location>
        <begin position="292"/>
        <end position="315"/>
    </location>
</feature>
<feature type="transmembrane region" description="Helical" evidence="5">
    <location>
        <begin position="335"/>
        <end position="353"/>
    </location>
</feature>